<sequence>MQFLKRRKCAPLFIMLTAVLFSQVSLAHSEKEKARFVAASGEDVGTCNNRFRPCKTIAYAVQQANKGDTILVAEGEYQIADEQDLLYLISDMQPVLGGFNTVDNYQVQQPSLFRSVLVGVPLQYADTLYSKGFDVIVDSKGIDQGALQLSLEAIELMQTAQAASPCEAGNSAGFECDGVSLLGRVPLGAMPTNSSSANDIWGHVDLNTMDEYAIIGLRRGIAVINVTDPENPEVVGSVNGQSTTWRDIKVYQYYSSNEQRWKAYAYAGADSVTEGLTIIDLSGLPNSIELVTRTTEDTRAHNVYISNVDYTTNTVLPNRSAWLHITGSENNGGSWRTFELRNATSPNSIYDLAGATRNDYTHDASSVLIDDTRADRDCVHTQDGVCNVMLDFNENELRLWDHTSSRSATELGSESYPNAEYVHSGWWSEDKQYVILHDELDEQRRGLNTTVHFFDISDLNSPQLVQSWVGPTRAIDHNGFTRGSRYYMSNYERGLTILDISAPTAPSQAGYFDTYGSSNNASFNGAWGVYPYLPSGNILVSDIQGGLYILKDETISSADTAVQFSDAQYAGDEGSEVSITVNRQGTDAISVDYHFITGSARDSDFEGTRGTLNWATGEVGSKTITVSLDLDSTEEPNELFFVRLSNPRGGQLLTRNTAFVTINGAGAVRGVIGFEQDAQSIRENQGTVSFNVARNGGSDTAIAVNYDVTAGEAAAGSDFTATSGTLNWADGDTEDKTIEVDILDDGESESTESFTINLSSSDTSILSSVTTLTVTIRDDENNSAPLVDAGDEIAAGTRQTLSLSGTASDPEGGELVINWEQTVGTAVTLNNADTLTPSFTAPDTAGTLTFELQVTDDFGVLATDSVVVRVTAPTATTPPAGSDSGSGGSLYWPGIVALAFIVIRRRKQFTNT</sequence>
<keyword evidence="7" id="KW-1185">Reference proteome</keyword>
<dbReference type="RefSeq" id="WP_289366618.1">
    <property type="nucleotide sequence ID" value="NZ_JAUCBP010000012.1"/>
</dbReference>
<dbReference type="PANTHER" id="PTHR38787:SF3">
    <property type="entry name" value="REGULATORY P DOMAIN-CONTAINING PROTEIN"/>
    <property type="match status" value="1"/>
</dbReference>
<dbReference type="SUPFAM" id="SSF141072">
    <property type="entry name" value="CalX-like"/>
    <property type="match status" value="2"/>
</dbReference>
<evidence type="ECO:0000259" key="5">
    <source>
        <dbReference type="PROSITE" id="PS50268"/>
    </source>
</evidence>
<dbReference type="EMBL" id="JAUCBP010000012">
    <property type="protein sequence ID" value="MDM7861924.1"/>
    <property type="molecule type" value="Genomic_DNA"/>
</dbReference>
<dbReference type="Pfam" id="PF03160">
    <property type="entry name" value="Calx-beta"/>
    <property type="match status" value="2"/>
</dbReference>
<dbReference type="Gene3D" id="2.60.40.2030">
    <property type="match status" value="2"/>
</dbReference>
<dbReference type="Proteomes" id="UP001234343">
    <property type="component" value="Unassembled WGS sequence"/>
</dbReference>
<gene>
    <name evidence="6" type="ORF">QTP81_15075</name>
</gene>
<evidence type="ECO:0000256" key="2">
    <source>
        <dbReference type="ARBA" id="ARBA00022737"/>
    </source>
</evidence>
<dbReference type="InterPro" id="IPR013211">
    <property type="entry name" value="LVIVD"/>
</dbReference>
<dbReference type="SMART" id="SM00237">
    <property type="entry name" value="Calx_beta"/>
    <property type="match status" value="2"/>
</dbReference>
<dbReference type="InterPro" id="IPR027589">
    <property type="entry name" value="Choice_anch_B"/>
</dbReference>
<dbReference type="Gene3D" id="2.160.20.10">
    <property type="entry name" value="Single-stranded right-handed beta-helix, Pectin lyase-like"/>
    <property type="match status" value="1"/>
</dbReference>
<organism evidence="6 7">
    <name type="scientific">Alteromonas arenosi</name>
    <dbReference type="NCBI Taxonomy" id="3055817"/>
    <lineage>
        <taxon>Bacteria</taxon>
        <taxon>Pseudomonadati</taxon>
        <taxon>Pseudomonadota</taxon>
        <taxon>Gammaproteobacteria</taxon>
        <taxon>Alteromonadales</taxon>
        <taxon>Alteromonadaceae</taxon>
        <taxon>Alteromonas/Salinimonas group</taxon>
        <taxon>Alteromonas</taxon>
    </lineage>
</organism>
<dbReference type="Pfam" id="PF22352">
    <property type="entry name" value="K319L-like_PKD"/>
    <property type="match status" value="1"/>
</dbReference>
<feature type="chain" id="PRO_5045565535" evidence="4">
    <location>
        <begin position="28"/>
        <end position="912"/>
    </location>
</feature>
<dbReference type="Pfam" id="PF08309">
    <property type="entry name" value="LVIVD"/>
    <property type="match status" value="1"/>
</dbReference>
<dbReference type="NCBIfam" id="TIGR04312">
    <property type="entry name" value="choice_anch_B"/>
    <property type="match status" value="1"/>
</dbReference>
<dbReference type="InterPro" id="IPR013783">
    <property type="entry name" value="Ig-like_fold"/>
</dbReference>
<dbReference type="InterPro" id="IPR003644">
    <property type="entry name" value="Calx_beta"/>
</dbReference>
<dbReference type="Gene3D" id="2.60.40.10">
    <property type="entry name" value="Immunoglobulins"/>
    <property type="match status" value="1"/>
</dbReference>
<dbReference type="InterPro" id="IPR012334">
    <property type="entry name" value="Pectin_lyas_fold"/>
</dbReference>
<dbReference type="InterPro" id="IPR002126">
    <property type="entry name" value="Cadherin-like_dom"/>
</dbReference>
<comment type="caution">
    <text evidence="6">The sequence shown here is derived from an EMBL/GenBank/DDBJ whole genome shotgun (WGS) entry which is preliminary data.</text>
</comment>
<dbReference type="PROSITE" id="PS50268">
    <property type="entry name" value="CADHERIN_2"/>
    <property type="match status" value="1"/>
</dbReference>
<keyword evidence="1 4" id="KW-0732">Signal</keyword>
<keyword evidence="2" id="KW-0677">Repeat</keyword>
<dbReference type="PANTHER" id="PTHR38787">
    <property type="entry name" value="REGULATORY P DOMAIN-CONTAINING PROTEIN"/>
    <property type="match status" value="1"/>
</dbReference>
<reference evidence="6 7" key="1">
    <citation type="submission" date="2023-06" db="EMBL/GenBank/DDBJ databases">
        <title>Alteromonas sp. ASW11-36 isolated from intertidal sand.</title>
        <authorList>
            <person name="Li Y."/>
        </authorList>
    </citation>
    <scope>NUCLEOTIDE SEQUENCE [LARGE SCALE GENOMIC DNA]</scope>
    <source>
        <strain evidence="6 7">ASW11-36</strain>
    </source>
</reference>
<dbReference type="InterPro" id="IPR038081">
    <property type="entry name" value="CalX-like_sf"/>
</dbReference>
<evidence type="ECO:0000313" key="6">
    <source>
        <dbReference type="EMBL" id="MDM7861924.1"/>
    </source>
</evidence>
<keyword evidence="3" id="KW-0106">Calcium</keyword>
<proteinExistence type="predicted"/>
<evidence type="ECO:0000256" key="1">
    <source>
        <dbReference type="ARBA" id="ARBA00022729"/>
    </source>
</evidence>
<evidence type="ECO:0000256" key="3">
    <source>
        <dbReference type="ARBA" id="ARBA00022837"/>
    </source>
</evidence>
<protein>
    <submittedName>
        <fullName evidence="6">Choice-of-anchor B family protein</fullName>
    </submittedName>
</protein>
<evidence type="ECO:0000256" key="4">
    <source>
        <dbReference type="SAM" id="SignalP"/>
    </source>
</evidence>
<feature type="domain" description="Cadherin" evidence="5">
    <location>
        <begin position="704"/>
        <end position="787"/>
    </location>
</feature>
<evidence type="ECO:0000313" key="7">
    <source>
        <dbReference type="Proteomes" id="UP001234343"/>
    </source>
</evidence>
<feature type="signal peptide" evidence="4">
    <location>
        <begin position="1"/>
        <end position="27"/>
    </location>
</feature>
<name>A0ABT7T0F5_9ALTE</name>
<accession>A0ABT7T0F5</accession>